<dbReference type="FunFam" id="2.70.40.10:FF:000013">
    <property type="entry name" value="Deoxyuridine 5'-triphosphate nucleotidohydrolase"/>
    <property type="match status" value="1"/>
</dbReference>
<organism evidence="9 10">
    <name type="scientific">Helicobacter pylori NY40</name>
    <dbReference type="NCBI Taxonomy" id="1426844"/>
    <lineage>
        <taxon>Bacteria</taxon>
        <taxon>Pseudomonadati</taxon>
        <taxon>Campylobacterota</taxon>
        <taxon>Epsilonproteobacteria</taxon>
        <taxon>Campylobacterales</taxon>
        <taxon>Helicobacteraceae</taxon>
        <taxon>Helicobacter</taxon>
    </lineage>
</organism>
<dbReference type="GO" id="GO:0000287">
    <property type="term" value="F:magnesium ion binding"/>
    <property type="evidence" value="ECO:0007669"/>
    <property type="project" value="UniProtKB-UniRule"/>
</dbReference>
<proteinExistence type="inferred from homology"/>
<gene>
    <name evidence="7" type="primary">dut</name>
    <name evidence="9" type="ORF">NY40_1549</name>
</gene>
<dbReference type="Pfam" id="PF00692">
    <property type="entry name" value="dUTPase"/>
    <property type="match status" value="1"/>
</dbReference>
<keyword evidence="3 7" id="KW-0378">Hydrolase</keyword>
<feature type="binding site" evidence="7">
    <location>
        <begin position="62"/>
        <end position="64"/>
    </location>
    <ligand>
        <name>substrate</name>
    </ligand>
</feature>
<dbReference type="NCBIfam" id="NF001862">
    <property type="entry name" value="PRK00601.1"/>
    <property type="match status" value="1"/>
</dbReference>
<feature type="binding site" evidence="7">
    <location>
        <position position="75"/>
    </location>
    <ligand>
        <name>substrate</name>
    </ligand>
</feature>
<keyword evidence="4 7" id="KW-0460">Magnesium</keyword>
<dbReference type="GO" id="GO:0004170">
    <property type="term" value="F:dUTP diphosphatase activity"/>
    <property type="evidence" value="ECO:0007669"/>
    <property type="project" value="UniProtKB-UniRule"/>
</dbReference>
<evidence type="ECO:0000256" key="7">
    <source>
        <dbReference type="HAMAP-Rule" id="MF_00116"/>
    </source>
</evidence>
<dbReference type="PANTHER" id="PTHR11241:SF0">
    <property type="entry name" value="DEOXYURIDINE 5'-TRIPHOSPHATE NUCLEOTIDOHYDROLASE"/>
    <property type="match status" value="1"/>
</dbReference>
<dbReference type="Gene3D" id="2.70.40.10">
    <property type="match status" value="1"/>
</dbReference>
<comment type="function">
    <text evidence="7">This enzyme is involved in nucleotide metabolism: it produces dUMP, the immediate precursor of thymidine nucleotides and it decreases the intracellular concentration of dUTP so that uracil cannot be incorporated into DNA.</text>
</comment>
<comment type="similarity">
    <text evidence="1 7">Belongs to the dUTPase family.</text>
</comment>
<evidence type="ECO:0000256" key="6">
    <source>
        <dbReference type="ARBA" id="ARBA00047686"/>
    </source>
</evidence>
<evidence type="ECO:0000256" key="4">
    <source>
        <dbReference type="ARBA" id="ARBA00022842"/>
    </source>
</evidence>
<evidence type="ECO:0000259" key="8">
    <source>
        <dbReference type="Pfam" id="PF00692"/>
    </source>
</evidence>
<comment type="caution">
    <text evidence="7">Lacks conserved residue(s) required for the propagation of feature annotation.</text>
</comment>
<dbReference type="NCBIfam" id="TIGR00576">
    <property type="entry name" value="dut"/>
    <property type="match status" value="1"/>
</dbReference>
<dbReference type="GO" id="GO:0046081">
    <property type="term" value="P:dUTP catabolic process"/>
    <property type="evidence" value="ECO:0007669"/>
    <property type="project" value="InterPro"/>
</dbReference>
<evidence type="ECO:0000313" key="10">
    <source>
        <dbReference type="Proteomes" id="UP000031662"/>
    </source>
</evidence>
<accession>A0A060PSI7</accession>
<dbReference type="GO" id="GO:0006226">
    <property type="term" value="P:dUMP biosynthetic process"/>
    <property type="evidence" value="ECO:0007669"/>
    <property type="project" value="UniProtKB-UniRule"/>
</dbReference>
<sequence length="145" mass="15841">MKIKIRKIHPNALIPKYQTEGSSGFDLHAVEEVMIKPHGVGLVKIGICLSLEVGYELQVRTRSGLALNHQVMVLNSPGTVDNDYRGEIKVILANLSDKDFKVQVGDRIAQGVVQKTYKAEFIECERLDETSRGSGGFGSTGVSKA</sequence>
<comment type="cofactor">
    <cofactor evidence="7">
        <name>Mg(2+)</name>
        <dbReference type="ChEBI" id="CHEBI:18420"/>
    </cofactor>
</comment>
<dbReference type="InterPro" id="IPR036157">
    <property type="entry name" value="dUTPase-like_sf"/>
</dbReference>
<dbReference type="InterPro" id="IPR033704">
    <property type="entry name" value="dUTPase_trimeric"/>
</dbReference>
<feature type="binding site" evidence="7">
    <location>
        <begin position="79"/>
        <end position="81"/>
    </location>
    <ligand>
        <name>substrate</name>
    </ligand>
</feature>
<dbReference type="InterPro" id="IPR008181">
    <property type="entry name" value="dUTPase"/>
</dbReference>
<dbReference type="HAMAP" id="MF_00116">
    <property type="entry name" value="dUTPase_bact"/>
    <property type="match status" value="1"/>
</dbReference>
<dbReference type="UniPathway" id="UPA00610">
    <property type="reaction ID" value="UER00666"/>
</dbReference>
<dbReference type="EMBL" id="AP014523">
    <property type="protein sequence ID" value="BAO98554.1"/>
    <property type="molecule type" value="Genomic_DNA"/>
</dbReference>
<dbReference type="RefSeq" id="WP_033584183.1">
    <property type="nucleotide sequence ID" value="NZ_AP014523.1"/>
</dbReference>
<dbReference type="Proteomes" id="UP000031662">
    <property type="component" value="Chromosome"/>
</dbReference>
<evidence type="ECO:0000256" key="1">
    <source>
        <dbReference type="ARBA" id="ARBA00006581"/>
    </source>
</evidence>
<keyword evidence="2 7" id="KW-0479">Metal-binding</keyword>
<evidence type="ECO:0000256" key="2">
    <source>
        <dbReference type="ARBA" id="ARBA00022723"/>
    </source>
</evidence>
<feature type="domain" description="dUTPase-like" evidence="8">
    <location>
        <begin position="12"/>
        <end position="141"/>
    </location>
</feature>
<dbReference type="EC" id="3.6.1.23" evidence="7"/>
<protein>
    <recommendedName>
        <fullName evidence="7">Deoxyuridine 5'-triphosphate nucleotidohydrolase</fullName>
        <shortName evidence="7">dUTPase</shortName>
        <ecNumber evidence="7">3.6.1.23</ecNumber>
    </recommendedName>
    <alternativeName>
        <fullName evidence="7">dUTP pyrophosphatase</fullName>
    </alternativeName>
</protein>
<comment type="catalytic activity">
    <reaction evidence="6 7">
        <text>dUTP + H2O = dUMP + diphosphate + H(+)</text>
        <dbReference type="Rhea" id="RHEA:10248"/>
        <dbReference type="ChEBI" id="CHEBI:15377"/>
        <dbReference type="ChEBI" id="CHEBI:15378"/>
        <dbReference type="ChEBI" id="CHEBI:33019"/>
        <dbReference type="ChEBI" id="CHEBI:61555"/>
        <dbReference type="ChEBI" id="CHEBI:246422"/>
        <dbReference type="EC" id="3.6.1.23"/>
    </reaction>
</comment>
<dbReference type="PANTHER" id="PTHR11241">
    <property type="entry name" value="DEOXYURIDINE 5'-TRIPHOSPHATE NUCLEOTIDOHYDROLASE"/>
    <property type="match status" value="1"/>
</dbReference>
<dbReference type="HOGENOM" id="CLU_068508_1_2_7"/>
<dbReference type="InterPro" id="IPR029054">
    <property type="entry name" value="dUTPase-like"/>
</dbReference>
<evidence type="ECO:0000256" key="5">
    <source>
        <dbReference type="ARBA" id="ARBA00023080"/>
    </source>
</evidence>
<comment type="pathway">
    <text evidence="7">Pyrimidine metabolism; dUMP biosynthesis; dUMP from dCTP (dUTP route): step 2/2.</text>
</comment>
<dbReference type="CDD" id="cd07557">
    <property type="entry name" value="trimeric_dUTPase"/>
    <property type="match status" value="1"/>
</dbReference>
<dbReference type="AlphaFoldDB" id="A0A060PSI7"/>
<name>A0A060PSI7_HELPX</name>
<evidence type="ECO:0000256" key="3">
    <source>
        <dbReference type="ARBA" id="ARBA00022801"/>
    </source>
</evidence>
<evidence type="ECO:0000313" key="9">
    <source>
        <dbReference type="EMBL" id="BAO98554.1"/>
    </source>
</evidence>
<dbReference type="SUPFAM" id="SSF51283">
    <property type="entry name" value="dUTPase-like"/>
    <property type="match status" value="1"/>
</dbReference>
<keyword evidence="5 7" id="KW-0546">Nucleotide metabolism</keyword>
<reference evidence="9 10" key="1">
    <citation type="submission" date="2013-11" db="EMBL/GenBank/DDBJ databases">
        <title>Estimation of Helicobacter pylori bacteriophage ecology using H. pylori isolates.</title>
        <authorList>
            <person name="Uchiyama J."/>
            <person name="Takemura-Uchiyama I."/>
            <person name="Ujihara T."/>
            <person name="Matsuzaki S."/>
        </authorList>
    </citation>
    <scope>NUCLEOTIDE SEQUENCE [LARGE SCALE GENOMIC DNA]</scope>
    <source>
        <strain evidence="9 10">NY40</strain>
    </source>
</reference>